<accession>E8ZIX5</accession>
<dbReference type="InterPro" id="IPR000819">
    <property type="entry name" value="Peptidase_M17_C"/>
</dbReference>
<evidence type="ECO:0000256" key="2">
    <source>
        <dbReference type="ARBA" id="ARBA00022438"/>
    </source>
</evidence>
<dbReference type="OrthoDB" id="9809354at2"/>
<evidence type="ECO:0000256" key="6">
    <source>
        <dbReference type="ARBA" id="ARBA00049972"/>
    </source>
</evidence>
<evidence type="ECO:0000256" key="3">
    <source>
        <dbReference type="ARBA" id="ARBA00022670"/>
    </source>
</evidence>
<dbReference type="PRINTS" id="PR00481">
    <property type="entry name" value="LAMNOPPTDASE"/>
</dbReference>
<dbReference type="SUPFAM" id="SSF53187">
    <property type="entry name" value="Zn-dependent exopeptidases"/>
    <property type="match status" value="1"/>
</dbReference>
<dbReference type="Proteomes" id="UP000008637">
    <property type="component" value="Chromosome"/>
</dbReference>
<reference evidence="10 11" key="1">
    <citation type="journal article" date="2011" name="J. Bacteriol.">
        <title>Complete genome sequence of Mycoplasma haemofelis, a hemotropic mycoplasma.</title>
        <authorList>
            <person name="Barker E.N."/>
            <person name="Helps C.R."/>
            <person name="Peters I.R."/>
            <person name="Darby A.C."/>
            <person name="Radford A.D."/>
            <person name="Tasker S."/>
        </authorList>
    </citation>
    <scope>NUCLEOTIDE SEQUENCE [LARGE SCALE GENOMIC DNA]</scope>
    <source>
        <strain evidence="10 11">Langford 1</strain>
    </source>
</reference>
<dbReference type="InterPro" id="IPR011356">
    <property type="entry name" value="Leucine_aapep/pepB"/>
</dbReference>
<name>E8ZIX5_MYCHL</name>
<dbReference type="PANTHER" id="PTHR11963">
    <property type="entry name" value="LEUCINE AMINOPEPTIDASE-RELATED"/>
    <property type="match status" value="1"/>
</dbReference>
<protein>
    <recommendedName>
        <fullName evidence="7">Probable cytosol aminopeptidase</fullName>
    </recommendedName>
    <alternativeName>
        <fullName evidence="8">Leucine aminopeptidase</fullName>
    </alternativeName>
    <alternativeName>
        <fullName evidence="5">Leucyl aminopeptidase</fullName>
    </alternativeName>
</protein>
<dbReference type="GO" id="GO:0030145">
    <property type="term" value="F:manganese ion binding"/>
    <property type="evidence" value="ECO:0007669"/>
    <property type="project" value="InterPro"/>
</dbReference>
<evidence type="ECO:0000256" key="7">
    <source>
        <dbReference type="ARBA" id="ARBA00050021"/>
    </source>
</evidence>
<dbReference type="PANTHER" id="PTHR11963:SF23">
    <property type="entry name" value="CYTOSOL AMINOPEPTIDASE"/>
    <property type="match status" value="1"/>
</dbReference>
<dbReference type="GO" id="GO:0006508">
    <property type="term" value="P:proteolysis"/>
    <property type="evidence" value="ECO:0007669"/>
    <property type="project" value="UniProtKB-KW"/>
</dbReference>
<gene>
    <name evidence="10" type="primary">pepA</name>
    <name evidence="10" type="ORF">HF1_10880</name>
</gene>
<dbReference type="KEGG" id="mha:HF1_10880"/>
<keyword evidence="3" id="KW-0645">Protease</keyword>
<dbReference type="Pfam" id="PF00883">
    <property type="entry name" value="Peptidase_M17"/>
    <property type="match status" value="1"/>
</dbReference>
<keyword evidence="2 10" id="KW-0031">Aminopeptidase</keyword>
<dbReference type="HOGENOM" id="CLU_013734_6_3_14"/>
<proteinExistence type="inferred from homology"/>
<comment type="function">
    <text evidence="6">Presumably involved in the processing and regular turnover of intracellular proteins. Catalyzes the removal of unsubstituted N-terminal amino acids from various peptides.</text>
</comment>
<dbReference type="EMBL" id="FR773153">
    <property type="protein sequence ID" value="CBY93096.1"/>
    <property type="molecule type" value="Genomic_DNA"/>
</dbReference>
<evidence type="ECO:0000313" key="11">
    <source>
        <dbReference type="Proteomes" id="UP000008637"/>
    </source>
</evidence>
<comment type="similarity">
    <text evidence="1">Belongs to the peptidase M17 family.</text>
</comment>
<organism evidence="10 11">
    <name type="scientific">Mycoplasma haemofelis (strain Langford 1)</name>
    <name type="common">Haemobartonella felis</name>
    <dbReference type="NCBI Taxonomy" id="941640"/>
    <lineage>
        <taxon>Bacteria</taxon>
        <taxon>Bacillati</taxon>
        <taxon>Mycoplasmatota</taxon>
        <taxon>Mollicutes</taxon>
        <taxon>Mycoplasmataceae</taxon>
        <taxon>Mycoplasma</taxon>
    </lineage>
</organism>
<evidence type="ECO:0000313" key="10">
    <source>
        <dbReference type="EMBL" id="CBY93096.1"/>
    </source>
</evidence>
<sequence>MSFRLWAKASSANKIKPLYKEMEVRCDLDVKNITPPQLYTFLLESLEKYDELSFDFQSFLDLEFKNITPQSLELVLYTVYSHYFSVPFSSKKEQKPSHKWSFEGSISKTVENLVDAILKARQLQECPPNLLYPKKFVERAKEMLSGLKNVSVQVFDQKALLEKKLNLINEVGKASENPPYLMIIEYLPNPNEKSKALVGKGISYDTGGLNLKPGSHMSNMKFDMSGAASSLAVIYAMAKNEVSENLRVFLPLAENCVSSNAYRPDDVIISYSGKSVEIDNTDAEGRLVLADALSYAAMEYSPTEIISIATLTGAIGYALGNKYGGAWATSEESWKSLYDSSIAAGEWIWRMPLDDYYLKALKKSRVADIKNSARTGAGGSSRAACFLKEFVLGLPYVHLDIANIAYSDSTSVSYAPMVRTLYYYLAERR</sequence>
<evidence type="ECO:0000256" key="1">
    <source>
        <dbReference type="ARBA" id="ARBA00009528"/>
    </source>
</evidence>
<evidence type="ECO:0000256" key="8">
    <source>
        <dbReference type="ARBA" id="ARBA00050061"/>
    </source>
</evidence>
<keyword evidence="11" id="KW-1185">Reference proteome</keyword>
<dbReference type="Gene3D" id="3.40.630.10">
    <property type="entry name" value="Zn peptidases"/>
    <property type="match status" value="1"/>
</dbReference>
<evidence type="ECO:0000259" key="9">
    <source>
        <dbReference type="PROSITE" id="PS00631"/>
    </source>
</evidence>
<dbReference type="GO" id="GO:0005737">
    <property type="term" value="C:cytoplasm"/>
    <property type="evidence" value="ECO:0007669"/>
    <property type="project" value="InterPro"/>
</dbReference>
<evidence type="ECO:0000256" key="4">
    <source>
        <dbReference type="ARBA" id="ARBA00022801"/>
    </source>
</evidence>
<dbReference type="CDD" id="cd00433">
    <property type="entry name" value="Peptidase_M17"/>
    <property type="match status" value="1"/>
</dbReference>
<feature type="domain" description="Cytosol aminopeptidase" evidence="9">
    <location>
        <begin position="280"/>
        <end position="287"/>
    </location>
</feature>
<dbReference type="AlphaFoldDB" id="E8ZIX5"/>
<keyword evidence="4 10" id="KW-0378">Hydrolase</keyword>
<evidence type="ECO:0000256" key="5">
    <source>
        <dbReference type="ARBA" id="ARBA00033172"/>
    </source>
</evidence>
<dbReference type="GO" id="GO:0070006">
    <property type="term" value="F:metalloaminopeptidase activity"/>
    <property type="evidence" value="ECO:0007669"/>
    <property type="project" value="InterPro"/>
</dbReference>
<dbReference type="PROSITE" id="PS00631">
    <property type="entry name" value="CYTOSOL_AP"/>
    <property type="match status" value="1"/>
</dbReference>